<proteinExistence type="predicted"/>
<keyword evidence="2" id="KW-1185">Reference proteome</keyword>
<gene>
    <name evidence="1" type="ORF">E2C01_063739</name>
</gene>
<reference evidence="1 2" key="1">
    <citation type="submission" date="2019-05" db="EMBL/GenBank/DDBJ databases">
        <title>Another draft genome of Portunus trituberculatus and its Hox gene families provides insights of decapod evolution.</title>
        <authorList>
            <person name="Jeong J.-H."/>
            <person name="Song I."/>
            <person name="Kim S."/>
            <person name="Choi T."/>
            <person name="Kim D."/>
            <person name="Ryu S."/>
            <person name="Kim W."/>
        </authorList>
    </citation>
    <scope>NUCLEOTIDE SEQUENCE [LARGE SCALE GENOMIC DNA]</scope>
    <source>
        <tissue evidence="1">Muscle</tissue>
    </source>
</reference>
<dbReference type="Proteomes" id="UP000324222">
    <property type="component" value="Unassembled WGS sequence"/>
</dbReference>
<dbReference type="AlphaFoldDB" id="A0A5B7HH68"/>
<name>A0A5B7HH68_PORTR</name>
<evidence type="ECO:0000313" key="1">
    <source>
        <dbReference type="EMBL" id="MPC69513.1"/>
    </source>
</evidence>
<protein>
    <submittedName>
        <fullName evidence="1">Uncharacterized protein</fullName>
    </submittedName>
</protein>
<accession>A0A5B7HH68</accession>
<sequence length="120" mass="13605">MPVRSPVRGQIKWFLRRLPVDQRSHPLKGSPHRGHPVLDGWVSRLGCFGRMSQLCCGQTRIMWGLFLLKTTCPHGDEVPRPQQPPLAPIVIPVGGFPCPWSYSFVLLYASGETQKRIRFS</sequence>
<organism evidence="1 2">
    <name type="scientific">Portunus trituberculatus</name>
    <name type="common">Swimming crab</name>
    <name type="synonym">Neptunus trituberculatus</name>
    <dbReference type="NCBI Taxonomy" id="210409"/>
    <lineage>
        <taxon>Eukaryota</taxon>
        <taxon>Metazoa</taxon>
        <taxon>Ecdysozoa</taxon>
        <taxon>Arthropoda</taxon>
        <taxon>Crustacea</taxon>
        <taxon>Multicrustacea</taxon>
        <taxon>Malacostraca</taxon>
        <taxon>Eumalacostraca</taxon>
        <taxon>Eucarida</taxon>
        <taxon>Decapoda</taxon>
        <taxon>Pleocyemata</taxon>
        <taxon>Brachyura</taxon>
        <taxon>Eubrachyura</taxon>
        <taxon>Portunoidea</taxon>
        <taxon>Portunidae</taxon>
        <taxon>Portuninae</taxon>
        <taxon>Portunus</taxon>
    </lineage>
</organism>
<dbReference type="EMBL" id="VSRR010029554">
    <property type="protein sequence ID" value="MPC69513.1"/>
    <property type="molecule type" value="Genomic_DNA"/>
</dbReference>
<comment type="caution">
    <text evidence="1">The sequence shown here is derived from an EMBL/GenBank/DDBJ whole genome shotgun (WGS) entry which is preliminary data.</text>
</comment>
<evidence type="ECO:0000313" key="2">
    <source>
        <dbReference type="Proteomes" id="UP000324222"/>
    </source>
</evidence>